<protein>
    <submittedName>
        <fullName evidence="2">Uncharacterized protein</fullName>
    </submittedName>
</protein>
<accession>A0A166ELX3</accession>
<gene>
    <name evidence="2" type="ORF">FIBSPDRAFT_72268</name>
</gene>
<evidence type="ECO:0000256" key="1">
    <source>
        <dbReference type="SAM" id="MobiDB-lite"/>
    </source>
</evidence>
<organism evidence="2 3">
    <name type="scientific">Athelia psychrophila</name>
    <dbReference type="NCBI Taxonomy" id="1759441"/>
    <lineage>
        <taxon>Eukaryota</taxon>
        <taxon>Fungi</taxon>
        <taxon>Dikarya</taxon>
        <taxon>Basidiomycota</taxon>
        <taxon>Agaricomycotina</taxon>
        <taxon>Agaricomycetes</taxon>
        <taxon>Agaricomycetidae</taxon>
        <taxon>Atheliales</taxon>
        <taxon>Atheliaceae</taxon>
        <taxon>Athelia</taxon>
    </lineage>
</organism>
<dbReference type="OrthoDB" id="10055769at2759"/>
<dbReference type="STRING" id="436010.A0A166ELX3"/>
<keyword evidence="3" id="KW-1185">Reference proteome</keyword>
<dbReference type="AlphaFoldDB" id="A0A166ELX3"/>
<dbReference type="Proteomes" id="UP000076532">
    <property type="component" value="Unassembled WGS sequence"/>
</dbReference>
<evidence type="ECO:0000313" key="2">
    <source>
        <dbReference type="EMBL" id="KZP15893.1"/>
    </source>
</evidence>
<evidence type="ECO:0000313" key="3">
    <source>
        <dbReference type="Proteomes" id="UP000076532"/>
    </source>
</evidence>
<sequence>MVLLDFGPMPANYTVLRGKVLQVALKPVEAYTSRCKIDDHVPRCLFLTYERLGEDEIQVKSSRRGFTTSDGMDTVIILGDVLVRDVSSPSTRPTDLPSSPAIPTNSPRIRGRSKRFTNSSWPTTRVSLHAWSRATQARGLVRRREYDARLLFYDTTLVEPFTNADERFSHEPADATNVANTNRSSCHWNLLKVNTLLRRRTSTKNTCLEQFRTRRSWGYSAFHDYAIYAVGYTHPEKIRLIYMFCTLLDQFNNSRVLINDVMSGDFAKYGKRLPAWKESKEDDDLHVNSTSNTLNPKRVHKLGQIIIDEFCQQAKDEGNVQKDVIRDSFQHRGRTVVDPHLTQSWHIEEDWIAIIGTAQMEVELLATKIHVQAFQANTKRRKIELPENMLRNHALEPGSRGPRRNTRFTDLSIEVRQDILRAAAMDFAAEPSPDEIFIQSQEGIARLCTSYSYLYDSEQQSQKWSRFSWDVCTRDLRDIKAHALGMTKTSTQDLYTRSAMEQSSFRRR</sequence>
<reference evidence="2 3" key="1">
    <citation type="journal article" date="2016" name="Mol. Biol. Evol.">
        <title>Comparative Genomics of Early-Diverging Mushroom-Forming Fungi Provides Insights into the Origins of Lignocellulose Decay Capabilities.</title>
        <authorList>
            <person name="Nagy L.G."/>
            <person name="Riley R."/>
            <person name="Tritt A."/>
            <person name="Adam C."/>
            <person name="Daum C."/>
            <person name="Floudas D."/>
            <person name="Sun H."/>
            <person name="Yadav J.S."/>
            <person name="Pangilinan J."/>
            <person name="Larsson K.H."/>
            <person name="Matsuura K."/>
            <person name="Barry K."/>
            <person name="Labutti K."/>
            <person name="Kuo R."/>
            <person name="Ohm R.A."/>
            <person name="Bhattacharya S.S."/>
            <person name="Shirouzu T."/>
            <person name="Yoshinaga Y."/>
            <person name="Martin F.M."/>
            <person name="Grigoriev I.V."/>
            <person name="Hibbett D.S."/>
        </authorList>
    </citation>
    <scope>NUCLEOTIDE SEQUENCE [LARGE SCALE GENOMIC DNA]</scope>
    <source>
        <strain evidence="2 3">CBS 109695</strain>
    </source>
</reference>
<proteinExistence type="predicted"/>
<name>A0A166ELX3_9AGAM</name>
<feature type="compositionally biased region" description="Polar residues" evidence="1">
    <location>
        <begin position="88"/>
        <end position="107"/>
    </location>
</feature>
<dbReference type="EMBL" id="KV417599">
    <property type="protein sequence ID" value="KZP15893.1"/>
    <property type="molecule type" value="Genomic_DNA"/>
</dbReference>
<feature type="region of interest" description="Disordered" evidence="1">
    <location>
        <begin position="88"/>
        <end position="118"/>
    </location>
</feature>